<feature type="chain" id="PRO_5025710181" description="Carboxylic ester hydrolase" evidence="5">
    <location>
        <begin position="21"/>
        <end position="522"/>
    </location>
</feature>
<dbReference type="OrthoDB" id="408631at2759"/>
<dbReference type="Gene3D" id="3.40.50.1820">
    <property type="entry name" value="alpha/beta hydrolase"/>
    <property type="match status" value="1"/>
</dbReference>
<dbReference type="PROSITE" id="PS00122">
    <property type="entry name" value="CARBOXYLESTERASE_B_1"/>
    <property type="match status" value="1"/>
</dbReference>
<dbReference type="SUPFAM" id="SSF53474">
    <property type="entry name" value="alpha/beta-Hydrolases"/>
    <property type="match status" value="1"/>
</dbReference>
<dbReference type="InterPro" id="IPR050654">
    <property type="entry name" value="AChE-related_enzymes"/>
</dbReference>
<comment type="similarity">
    <text evidence="1 5">Belongs to the type-B carboxylesterase/lipase family.</text>
</comment>
<evidence type="ECO:0000256" key="1">
    <source>
        <dbReference type="ARBA" id="ARBA00005964"/>
    </source>
</evidence>
<dbReference type="InterPro" id="IPR029058">
    <property type="entry name" value="AB_hydrolase_fold"/>
</dbReference>
<keyword evidence="3" id="KW-1015">Disulfide bond</keyword>
<dbReference type="Proteomes" id="UP000799302">
    <property type="component" value="Unassembled WGS sequence"/>
</dbReference>
<dbReference type="InterPro" id="IPR019819">
    <property type="entry name" value="Carboxylesterase_B_CS"/>
</dbReference>
<dbReference type="PANTHER" id="PTHR43918:SF4">
    <property type="entry name" value="CARBOXYLIC ESTER HYDROLASE"/>
    <property type="match status" value="1"/>
</dbReference>
<keyword evidence="2 5" id="KW-0378">Hydrolase</keyword>
<dbReference type="PANTHER" id="PTHR43918">
    <property type="entry name" value="ACETYLCHOLINESTERASE"/>
    <property type="match status" value="1"/>
</dbReference>
<evidence type="ECO:0000256" key="2">
    <source>
        <dbReference type="ARBA" id="ARBA00022801"/>
    </source>
</evidence>
<dbReference type="PROSITE" id="PS00941">
    <property type="entry name" value="CARBOXYLESTERASE_B_2"/>
    <property type="match status" value="1"/>
</dbReference>
<dbReference type="InterPro" id="IPR000997">
    <property type="entry name" value="Cholinesterase"/>
</dbReference>
<keyword evidence="5" id="KW-0732">Signal</keyword>
<gene>
    <name evidence="7" type="ORF">BT63DRAFT_436636</name>
</gene>
<feature type="active site" description="Charge relay system" evidence="4">
    <location>
        <position position="434"/>
    </location>
</feature>
<evidence type="ECO:0000259" key="6">
    <source>
        <dbReference type="Pfam" id="PF00135"/>
    </source>
</evidence>
<dbReference type="InterPro" id="IPR002018">
    <property type="entry name" value="CarbesteraseB"/>
</dbReference>
<protein>
    <recommendedName>
        <fullName evidence="5">Carboxylic ester hydrolase</fullName>
        <ecNumber evidence="5">3.1.1.-</ecNumber>
    </recommendedName>
</protein>
<feature type="domain" description="Carboxylesterase type B" evidence="6">
    <location>
        <begin position="24"/>
        <end position="487"/>
    </location>
</feature>
<accession>A0A6A6UKM5</accession>
<dbReference type="GO" id="GO:0004104">
    <property type="term" value="F:cholinesterase activity"/>
    <property type="evidence" value="ECO:0007669"/>
    <property type="project" value="InterPro"/>
</dbReference>
<reference evidence="7" key="1">
    <citation type="journal article" date="2020" name="Stud. Mycol.">
        <title>101 Dothideomycetes genomes: a test case for predicting lifestyles and emergence of pathogens.</title>
        <authorList>
            <person name="Haridas S."/>
            <person name="Albert R."/>
            <person name="Binder M."/>
            <person name="Bloem J."/>
            <person name="Labutti K."/>
            <person name="Salamov A."/>
            <person name="Andreopoulos B."/>
            <person name="Baker S."/>
            <person name="Barry K."/>
            <person name="Bills G."/>
            <person name="Bluhm B."/>
            <person name="Cannon C."/>
            <person name="Castanera R."/>
            <person name="Culley D."/>
            <person name="Daum C."/>
            <person name="Ezra D."/>
            <person name="Gonzalez J."/>
            <person name="Henrissat B."/>
            <person name="Kuo A."/>
            <person name="Liang C."/>
            <person name="Lipzen A."/>
            <person name="Lutzoni F."/>
            <person name="Magnuson J."/>
            <person name="Mondo S."/>
            <person name="Nolan M."/>
            <person name="Ohm R."/>
            <person name="Pangilinan J."/>
            <person name="Park H.-J."/>
            <person name="Ramirez L."/>
            <person name="Alfaro M."/>
            <person name="Sun H."/>
            <person name="Tritt A."/>
            <person name="Yoshinaga Y."/>
            <person name="Zwiers L.-H."/>
            <person name="Turgeon B."/>
            <person name="Goodwin S."/>
            <person name="Spatafora J."/>
            <person name="Crous P."/>
            <person name="Grigoriev I."/>
        </authorList>
    </citation>
    <scope>NUCLEOTIDE SEQUENCE</scope>
    <source>
        <strain evidence="7">CBS 115976</strain>
    </source>
</reference>
<sequence length="522" mass="56388">MVPKLSLSCSLFALAGLGHCFVQEPRVTLDTGIWKGVAQSVSSNTASVHKYLGIPFATVPLRFGPPQLPLESKVERNADKHAPACIQGSMGSTGGPEGRESESEDCLYLNVFTPAPSNASTEGKAVMVWIFGGGLQFGSASTPTYDGTSFAANQDVILVAPNYRTNVFGFPGPIPGVSPKERNLGFLDQRMALQWVQKNIAKFGGDPKRVTIFGESAGARSVDFHLLTNTNNTPFRAVIVQSGSTHITAGRKGRMPASNSSSLPMFVSLAKKLGCSDEATMLECTRKLPVADIKKGLAGLSFGASEDGDFTTVKDAEKWRRDHRAANVSLLIGTNAEEAKLGIAPRGMTLDAYLNANFPAALKQEILAAYKPGPDTPYKTDFDAIAGIETDIGFTCVTSRESKVSAESGYPTWRYLFNASYPNTEKFPGSGAYHSAEIQFVFGNLKAKPPSPPEEISLMKVMQSTWAKFAKNPAEGPGWDMVGSKSNEDLGHFNYNGKLISEPAVFLDRWCRQIWEPRGYVE</sequence>
<organism evidence="7 8">
    <name type="scientific">Microthyrium microscopicum</name>
    <dbReference type="NCBI Taxonomy" id="703497"/>
    <lineage>
        <taxon>Eukaryota</taxon>
        <taxon>Fungi</taxon>
        <taxon>Dikarya</taxon>
        <taxon>Ascomycota</taxon>
        <taxon>Pezizomycotina</taxon>
        <taxon>Dothideomycetes</taxon>
        <taxon>Dothideomycetes incertae sedis</taxon>
        <taxon>Microthyriales</taxon>
        <taxon>Microthyriaceae</taxon>
        <taxon>Microthyrium</taxon>
    </lineage>
</organism>
<keyword evidence="8" id="KW-1185">Reference proteome</keyword>
<proteinExistence type="inferred from homology"/>
<dbReference type="PRINTS" id="PR00878">
    <property type="entry name" value="CHOLNESTRASE"/>
</dbReference>
<dbReference type="EC" id="3.1.1.-" evidence="5"/>
<dbReference type="AlphaFoldDB" id="A0A6A6UKM5"/>
<evidence type="ECO:0000256" key="5">
    <source>
        <dbReference type="RuleBase" id="RU361235"/>
    </source>
</evidence>
<dbReference type="InterPro" id="IPR019826">
    <property type="entry name" value="Carboxylesterase_B_AS"/>
</dbReference>
<feature type="active site" description="Acyl-ester intermediate" evidence="4">
    <location>
        <position position="216"/>
    </location>
</feature>
<evidence type="ECO:0000256" key="4">
    <source>
        <dbReference type="PIRSR" id="PIRSR600997-1"/>
    </source>
</evidence>
<dbReference type="Pfam" id="PF00135">
    <property type="entry name" value="COesterase"/>
    <property type="match status" value="1"/>
</dbReference>
<evidence type="ECO:0000313" key="8">
    <source>
        <dbReference type="Proteomes" id="UP000799302"/>
    </source>
</evidence>
<dbReference type="EMBL" id="MU004231">
    <property type="protein sequence ID" value="KAF2672772.1"/>
    <property type="molecule type" value="Genomic_DNA"/>
</dbReference>
<name>A0A6A6UKM5_9PEZI</name>
<evidence type="ECO:0000256" key="3">
    <source>
        <dbReference type="ARBA" id="ARBA00023157"/>
    </source>
</evidence>
<feature type="signal peptide" evidence="5">
    <location>
        <begin position="1"/>
        <end position="20"/>
    </location>
</feature>
<evidence type="ECO:0000313" key="7">
    <source>
        <dbReference type="EMBL" id="KAF2672772.1"/>
    </source>
</evidence>
<feature type="active site" description="Charge relay system" evidence="4">
    <location>
        <position position="338"/>
    </location>
</feature>